<dbReference type="EMBL" id="BAAATZ010000019">
    <property type="protein sequence ID" value="GAA2731119.1"/>
    <property type="molecule type" value="Genomic_DNA"/>
</dbReference>
<protein>
    <submittedName>
        <fullName evidence="3">Endonuclease/exonuclease/phosphatase family protein</fullName>
    </submittedName>
</protein>
<keyword evidence="1" id="KW-1133">Transmembrane helix</keyword>
<feature type="domain" description="Endonuclease/exonuclease/phosphatase" evidence="2">
    <location>
        <begin position="97"/>
        <end position="296"/>
    </location>
</feature>
<organism evidence="3 4">
    <name type="scientific">Actinocorallia aurantiaca</name>
    <dbReference type="NCBI Taxonomy" id="46204"/>
    <lineage>
        <taxon>Bacteria</taxon>
        <taxon>Bacillati</taxon>
        <taxon>Actinomycetota</taxon>
        <taxon>Actinomycetes</taxon>
        <taxon>Streptosporangiales</taxon>
        <taxon>Thermomonosporaceae</taxon>
        <taxon>Actinocorallia</taxon>
    </lineage>
</organism>
<evidence type="ECO:0000256" key="1">
    <source>
        <dbReference type="SAM" id="Phobius"/>
    </source>
</evidence>
<evidence type="ECO:0000259" key="2">
    <source>
        <dbReference type="Pfam" id="PF03372"/>
    </source>
</evidence>
<comment type="caution">
    <text evidence="3">The sequence shown here is derived from an EMBL/GenBank/DDBJ whole genome shotgun (WGS) entry which is preliminary data.</text>
</comment>
<proteinExistence type="predicted"/>
<evidence type="ECO:0000313" key="3">
    <source>
        <dbReference type="EMBL" id="GAA2731119.1"/>
    </source>
</evidence>
<gene>
    <name evidence="3" type="ORF">GCM10010439_45850</name>
</gene>
<keyword evidence="1" id="KW-0812">Transmembrane</keyword>
<accession>A0ABN3UEB9</accession>
<reference evidence="3 4" key="1">
    <citation type="journal article" date="2019" name="Int. J. Syst. Evol. Microbiol.">
        <title>The Global Catalogue of Microorganisms (GCM) 10K type strain sequencing project: providing services to taxonomists for standard genome sequencing and annotation.</title>
        <authorList>
            <consortium name="The Broad Institute Genomics Platform"/>
            <consortium name="The Broad Institute Genome Sequencing Center for Infectious Disease"/>
            <person name="Wu L."/>
            <person name="Ma J."/>
        </authorList>
    </citation>
    <scope>NUCLEOTIDE SEQUENCE [LARGE SCALE GENOMIC DNA]</scope>
    <source>
        <strain evidence="3 4">JCM 8201</strain>
    </source>
</reference>
<keyword evidence="3" id="KW-0378">Hydrolase</keyword>
<sequence length="306" mass="32839">MGLWRTAVAWALIAPFLMWTVLRLSGIDAGFRWIQLVSFTPYVAGAAFAVPVVALLLRRRGAAAAGLAVAVVLGALVLPRMLGEGQPPAKGPVLRVLSANVRFGLTPPDRVLALVRDLRIDVLSIQELPPEARRVLEEKGLLELLPHTANGTHDTTLYSRHPFQTAPAPAGAVRAAMDVPGADGPVEFVAVHTCAPLRPGLDRCWRAGQTELPEATPEGTPRILAGDFNATLDHASLRETLSTGYRDAAEVRGAGLRPTWPADGWSTPGIVIDHVFADRRISVLDYSVHGLPGSDHRAVYAELRLP</sequence>
<feature type="transmembrane region" description="Helical" evidence="1">
    <location>
        <begin position="64"/>
        <end position="82"/>
    </location>
</feature>
<dbReference type="Proteomes" id="UP001501842">
    <property type="component" value="Unassembled WGS sequence"/>
</dbReference>
<feature type="transmembrane region" description="Helical" evidence="1">
    <location>
        <begin position="33"/>
        <end position="57"/>
    </location>
</feature>
<dbReference type="GO" id="GO:0004519">
    <property type="term" value="F:endonuclease activity"/>
    <property type="evidence" value="ECO:0007669"/>
    <property type="project" value="UniProtKB-KW"/>
</dbReference>
<evidence type="ECO:0000313" key="4">
    <source>
        <dbReference type="Proteomes" id="UP001501842"/>
    </source>
</evidence>
<dbReference type="SUPFAM" id="SSF56219">
    <property type="entry name" value="DNase I-like"/>
    <property type="match status" value="1"/>
</dbReference>
<keyword evidence="3" id="KW-0255">Endonuclease</keyword>
<keyword evidence="1" id="KW-0472">Membrane</keyword>
<keyword evidence="3" id="KW-0540">Nuclease</keyword>
<keyword evidence="4" id="KW-1185">Reference proteome</keyword>
<dbReference type="InterPro" id="IPR036691">
    <property type="entry name" value="Endo/exonu/phosph_ase_sf"/>
</dbReference>
<dbReference type="InterPro" id="IPR005135">
    <property type="entry name" value="Endo/exonuclease/phosphatase"/>
</dbReference>
<dbReference type="Gene3D" id="3.60.10.10">
    <property type="entry name" value="Endonuclease/exonuclease/phosphatase"/>
    <property type="match status" value="1"/>
</dbReference>
<name>A0ABN3UEB9_9ACTN</name>
<dbReference type="Pfam" id="PF03372">
    <property type="entry name" value="Exo_endo_phos"/>
    <property type="match status" value="1"/>
</dbReference>